<feature type="transmembrane region" description="Helical" evidence="20">
    <location>
        <begin position="159"/>
        <end position="183"/>
    </location>
</feature>
<evidence type="ECO:0000256" key="12">
    <source>
        <dbReference type="ARBA" id="ARBA00022860"/>
    </source>
</evidence>
<feature type="transmembrane region" description="Helical" evidence="20">
    <location>
        <begin position="632"/>
        <end position="648"/>
    </location>
</feature>
<dbReference type="EMBL" id="FN653067">
    <property type="protein sequence ID" value="CBY10804.1"/>
    <property type="molecule type" value="Genomic_DNA"/>
</dbReference>
<keyword evidence="3" id="KW-0813">Transport</keyword>
<keyword evidence="15" id="KW-0406">Ion transport</keyword>
<dbReference type="GO" id="GO:0007154">
    <property type="term" value="P:cell communication"/>
    <property type="evidence" value="ECO:0007669"/>
    <property type="project" value="InterPro"/>
</dbReference>
<evidence type="ECO:0000259" key="21">
    <source>
        <dbReference type="SMART" id="SM00237"/>
    </source>
</evidence>
<keyword evidence="6" id="KW-0109">Calcium transport</keyword>
<feature type="transmembrane region" description="Helical" evidence="20">
    <location>
        <begin position="732"/>
        <end position="751"/>
    </location>
</feature>
<dbReference type="Pfam" id="PF03160">
    <property type="entry name" value="Calx-beta"/>
    <property type="match status" value="1"/>
</dbReference>
<dbReference type="GO" id="GO:0005516">
    <property type="term" value="F:calmodulin binding"/>
    <property type="evidence" value="ECO:0007669"/>
    <property type="project" value="UniProtKB-KW"/>
</dbReference>
<sequence>MDGNVSVVDPGAYPQCAMGMLLPLVDESEMSMSLRIIMYLVGLFWFFIGVAIVADIFMVSIEVITSRETHITILVDGQPEKQKVRFWNATVANLTLMAMGSSMPEIFLNIIEIVFNKFETGALGPGTIVGSAAFNLMVIIGVCTFGIPDGEKRRIDRFYVYGITAFFSIFAYVWLLIILQVTSPGVIDLWEALVTLLMFPLLVGVAYLADRNMLCGQTRTDNDDEGQKQIMEYNPDTPEGIELLGKQRPNSMALVDEFMKDFEGDPLTIDEQAAAIAVASKMQGSFCVVPSFHVTKNLQCPTQGRSRAWYRVQATRTLTAGARIEPNKALSRMARSFSNLPNKNNTSDYAMFNFACTSSSVMENAKQIELKVMRTGNIMMPATCSYETIDGTATKGEDYVEAKGVLEFREKETQKSITVEIIDDDQWEPDETFFVKLFLCVSRLVPNAADPRCKLGDRSINQVTIINDDDPGTFQFKEPAFMCKESQGILKLPVCRTNGADGQVSVEWRVTPITAQHGSDYKEDCGTLVFNHGETQNDITITIIQTPEKEPDETFKVSIVKVSTGAAMGHTRETVVTVIGDEEYKNLVKRVAAQTHVALSKMEIGGDSWYEQFVEAMNVNGGDIENATGFDYIMHLLTFGFKTIFAIIPPSNMGGGFPCFFGSLTMIGVMTVIISDLANIFGCLVGLKPAVNSITLVALGTSLPDLFASKIAATNEPNADDAVGNVTGSNSVNVFLGLGLPWSMAAIYHYCNGSTFNVPPGSLVFSVTIFSICAVCTIAFLFLRRTLSYFGNAELGGPQKQKWFSGIFLICLWLFYVLMSTLQAYEFIPGF</sequence>
<keyword evidence="16 20" id="KW-0472">Membrane</keyword>
<feature type="domain" description="Calx-beta" evidence="21">
    <location>
        <begin position="341"/>
        <end position="438"/>
    </location>
</feature>
<dbReference type="GO" id="GO:0042383">
    <property type="term" value="C:sarcolemma"/>
    <property type="evidence" value="ECO:0007669"/>
    <property type="project" value="TreeGrafter"/>
</dbReference>
<evidence type="ECO:0000256" key="20">
    <source>
        <dbReference type="SAM" id="Phobius"/>
    </source>
</evidence>
<comment type="similarity">
    <text evidence="2">Belongs to the Ca(2+):cation antiporter (CaCA) (TC 2.A.19) family. SLC8 subfamily.</text>
</comment>
<evidence type="ECO:0000256" key="6">
    <source>
        <dbReference type="ARBA" id="ARBA00022568"/>
    </source>
</evidence>
<keyword evidence="9" id="KW-0732">Signal</keyword>
<evidence type="ECO:0000256" key="17">
    <source>
        <dbReference type="ARBA" id="ARBA00023180"/>
    </source>
</evidence>
<feature type="transmembrane region" description="Helical" evidence="20">
    <location>
        <begin position="763"/>
        <end position="783"/>
    </location>
</feature>
<dbReference type="InterPro" id="IPR038081">
    <property type="entry name" value="CalX-like_sf"/>
</dbReference>
<keyword evidence="23" id="KW-1185">Reference proteome</keyword>
<dbReference type="GO" id="GO:0046872">
    <property type="term" value="F:metal ion binding"/>
    <property type="evidence" value="ECO:0007669"/>
    <property type="project" value="UniProtKB-KW"/>
</dbReference>
<evidence type="ECO:0000256" key="7">
    <source>
        <dbReference type="ARBA" id="ARBA00022692"/>
    </source>
</evidence>
<keyword evidence="12" id="KW-0112">Calmodulin-binding</keyword>
<dbReference type="AlphaFoldDB" id="E4XL43"/>
<feature type="transmembrane region" description="Helical" evidence="20">
    <location>
        <begin position="189"/>
        <end position="209"/>
    </location>
</feature>
<evidence type="ECO:0000256" key="11">
    <source>
        <dbReference type="ARBA" id="ARBA00022837"/>
    </source>
</evidence>
<accession>E4XL43</accession>
<comment type="subcellular location">
    <subcellularLocation>
        <location evidence="1">Cell membrane</location>
        <topology evidence="1">Multi-pass membrane protein</topology>
    </subcellularLocation>
</comment>
<evidence type="ECO:0000256" key="14">
    <source>
        <dbReference type="ARBA" id="ARBA00023053"/>
    </source>
</evidence>
<evidence type="ECO:0000256" key="5">
    <source>
        <dbReference type="ARBA" id="ARBA00022475"/>
    </source>
</evidence>
<dbReference type="InterPro" id="IPR004836">
    <property type="entry name" value="Na_Ca_Ex"/>
</dbReference>
<dbReference type="InParanoid" id="E4XL43"/>
<dbReference type="GO" id="GO:0030424">
    <property type="term" value="C:axon"/>
    <property type="evidence" value="ECO:0007669"/>
    <property type="project" value="TreeGrafter"/>
</dbReference>
<keyword evidence="8" id="KW-0479">Metal-binding</keyword>
<feature type="transmembrane region" description="Helical" evidence="20">
    <location>
        <begin position="803"/>
        <end position="825"/>
    </location>
</feature>
<feature type="domain" description="Calx-beta" evidence="21">
    <location>
        <begin position="461"/>
        <end position="560"/>
    </location>
</feature>
<evidence type="ECO:0000256" key="8">
    <source>
        <dbReference type="ARBA" id="ARBA00022723"/>
    </source>
</evidence>
<evidence type="ECO:0000256" key="4">
    <source>
        <dbReference type="ARBA" id="ARBA00022449"/>
    </source>
</evidence>
<dbReference type="OrthoDB" id="418484at2759"/>
<evidence type="ECO:0000313" key="22">
    <source>
        <dbReference type="EMBL" id="CBY10804.1"/>
    </source>
</evidence>
<dbReference type="PANTHER" id="PTHR11878">
    <property type="entry name" value="SODIUM/CALCIUM EXCHANGER"/>
    <property type="match status" value="1"/>
</dbReference>
<keyword evidence="4" id="KW-0050">Antiport</keyword>
<dbReference type="PRINTS" id="PR01259">
    <property type="entry name" value="NACAEXCHNGR"/>
</dbReference>
<dbReference type="PANTHER" id="PTHR11878:SF76">
    <property type="entry name" value="CALX-BETA DOMAIN-CONTAINING PROTEIN"/>
    <property type="match status" value="1"/>
</dbReference>
<dbReference type="SMART" id="SM00237">
    <property type="entry name" value="Calx_beta"/>
    <property type="match status" value="2"/>
</dbReference>
<protein>
    <recommendedName>
        <fullName evidence="21">Calx-beta domain-containing protein</fullName>
    </recommendedName>
</protein>
<dbReference type="InterPro" id="IPR003644">
    <property type="entry name" value="Calx_beta"/>
</dbReference>
<feature type="transmembrane region" description="Helical" evidence="20">
    <location>
        <begin position="128"/>
        <end position="147"/>
    </location>
</feature>
<keyword evidence="13 20" id="KW-1133">Transmembrane helix</keyword>
<evidence type="ECO:0000256" key="16">
    <source>
        <dbReference type="ARBA" id="ARBA00023136"/>
    </source>
</evidence>
<evidence type="ECO:0000256" key="3">
    <source>
        <dbReference type="ARBA" id="ARBA00022448"/>
    </source>
</evidence>
<evidence type="ECO:0000256" key="1">
    <source>
        <dbReference type="ARBA" id="ARBA00004651"/>
    </source>
</evidence>
<evidence type="ECO:0000256" key="9">
    <source>
        <dbReference type="ARBA" id="ARBA00022729"/>
    </source>
</evidence>
<dbReference type="Proteomes" id="UP000001307">
    <property type="component" value="Unassembled WGS sequence"/>
</dbReference>
<dbReference type="GO" id="GO:0098703">
    <property type="term" value="P:calcium ion import across plasma membrane"/>
    <property type="evidence" value="ECO:0007669"/>
    <property type="project" value="TreeGrafter"/>
</dbReference>
<keyword evidence="14" id="KW-0915">Sodium</keyword>
<feature type="transmembrane region" description="Helical" evidence="20">
    <location>
        <begin position="36"/>
        <end position="65"/>
    </location>
</feature>
<dbReference type="InterPro" id="IPR044880">
    <property type="entry name" value="NCX_ion-bd_dom_sf"/>
</dbReference>
<proteinExistence type="inferred from homology"/>
<evidence type="ECO:0000256" key="19">
    <source>
        <dbReference type="ARBA" id="ARBA00033667"/>
    </source>
</evidence>
<dbReference type="Gene3D" id="2.60.40.2030">
    <property type="match status" value="2"/>
</dbReference>
<keyword evidence="17" id="KW-0325">Glycoprotein</keyword>
<dbReference type="InterPro" id="IPR004837">
    <property type="entry name" value="NaCa_Exmemb"/>
</dbReference>
<evidence type="ECO:0000256" key="10">
    <source>
        <dbReference type="ARBA" id="ARBA00022737"/>
    </source>
</evidence>
<keyword evidence="10" id="KW-0677">Repeat</keyword>
<name>E4XL43_OIKDI</name>
<reference evidence="22" key="1">
    <citation type="journal article" date="2010" name="Science">
        <title>Plasticity of animal genome architecture unmasked by rapid evolution of a pelagic tunicate.</title>
        <authorList>
            <person name="Denoeud F."/>
            <person name="Henriet S."/>
            <person name="Mungpakdee S."/>
            <person name="Aury J.M."/>
            <person name="Da Silva C."/>
            <person name="Brinkmann H."/>
            <person name="Mikhaleva J."/>
            <person name="Olsen L.C."/>
            <person name="Jubin C."/>
            <person name="Canestro C."/>
            <person name="Bouquet J.M."/>
            <person name="Danks G."/>
            <person name="Poulain J."/>
            <person name="Campsteijn C."/>
            <person name="Adamski M."/>
            <person name="Cross I."/>
            <person name="Yadetie F."/>
            <person name="Muffato M."/>
            <person name="Louis A."/>
            <person name="Butcher S."/>
            <person name="Tsagkogeorga G."/>
            <person name="Konrad A."/>
            <person name="Singh S."/>
            <person name="Jensen M.F."/>
            <person name="Cong E.H."/>
            <person name="Eikeseth-Otteraa H."/>
            <person name="Noel B."/>
            <person name="Anthouard V."/>
            <person name="Porcel B.M."/>
            <person name="Kachouri-Lafond R."/>
            <person name="Nishino A."/>
            <person name="Ugolini M."/>
            <person name="Chourrout P."/>
            <person name="Nishida H."/>
            <person name="Aasland R."/>
            <person name="Huzurbazar S."/>
            <person name="Westhof E."/>
            <person name="Delsuc F."/>
            <person name="Lehrach H."/>
            <person name="Reinhardt R."/>
            <person name="Weissenbach J."/>
            <person name="Roy S.W."/>
            <person name="Artiguenave F."/>
            <person name="Postlethwait J.H."/>
            <person name="Manak J.R."/>
            <person name="Thompson E.M."/>
            <person name="Jaillon O."/>
            <person name="Du Pasquier L."/>
            <person name="Boudinot P."/>
            <person name="Liberles D.A."/>
            <person name="Volff J.N."/>
            <person name="Philippe H."/>
            <person name="Lenhard B."/>
            <person name="Roest Crollius H."/>
            <person name="Wincker P."/>
            <person name="Chourrout D."/>
        </authorList>
    </citation>
    <scope>NUCLEOTIDE SEQUENCE [LARGE SCALE GENOMIC DNA]</scope>
</reference>
<dbReference type="Gene3D" id="1.20.1420.30">
    <property type="entry name" value="NCX, central ion-binding region"/>
    <property type="match status" value="2"/>
</dbReference>
<keyword evidence="7 20" id="KW-0812">Transmembrane</keyword>
<keyword evidence="5" id="KW-1003">Cell membrane</keyword>
<dbReference type="SUPFAM" id="SSF141072">
    <property type="entry name" value="CalX-like"/>
    <property type="match status" value="2"/>
</dbReference>
<gene>
    <name evidence="22" type="ORF">GSOID_T00014415001</name>
</gene>
<keyword evidence="11" id="KW-0106">Calcium</keyword>
<comment type="catalytic activity">
    <reaction evidence="19">
        <text>Ca(2+)(in) + 3 Na(+)(out) = Ca(2+)(out) + 3 Na(+)(in)</text>
        <dbReference type="Rhea" id="RHEA:69955"/>
        <dbReference type="ChEBI" id="CHEBI:29101"/>
        <dbReference type="ChEBI" id="CHEBI:29108"/>
    </reaction>
</comment>
<dbReference type="GO" id="GO:0098794">
    <property type="term" value="C:postsynapse"/>
    <property type="evidence" value="ECO:0007669"/>
    <property type="project" value="TreeGrafter"/>
</dbReference>
<feature type="transmembrane region" description="Helical" evidence="20">
    <location>
        <begin position="86"/>
        <end position="108"/>
    </location>
</feature>
<evidence type="ECO:0000256" key="18">
    <source>
        <dbReference type="ARBA" id="ARBA00023201"/>
    </source>
</evidence>
<dbReference type="InterPro" id="IPR051171">
    <property type="entry name" value="CaCA"/>
</dbReference>
<dbReference type="GO" id="GO:0005432">
    <property type="term" value="F:calcium:sodium antiporter activity"/>
    <property type="evidence" value="ECO:0007669"/>
    <property type="project" value="InterPro"/>
</dbReference>
<feature type="transmembrane region" description="Helical" evidence="20">
    <location>
        <begin position="660"/>
        <end position="687"/>
    </location>
</feature>
<keyword evidence="18" id="KW-0739">Sodium transport</keyword>
<evidence type="ECO:0000256" key="2">
    <source>
        <dbReference type="ARBA" id="ARBA00007489"/>
    </source>
</evidence>
<evidence type="ECO:0000313" key="23">
    <source>
        <dbReference type="Proteomes" id="UP000001307"/>
    </source>
</evidence>
<dbReference type="Pfam" id="PF01699">
    <property type="entry name" value="Na_Ca_ex"/>
    <property type="match status" value="2"/>
</dbReference>
<evidence type="ECO:0000256" key="15">
    <source>
        <dbReference type="ARBA" id="ARBA00023065"/>
    </source>
</evidence>
<organism evidence="22">
    <name type="scientific">Oikopleura dioica</name>
    <name type="common">Tunicate</name>
    <dbReference type="NCBI Taxonomy" id="34765"/>
    <lineage>
        <taxon>Eukaryota</taxon>
        <taxon>Metazoa</taxon>
        <taxon>Chordata</taxon>
        <taxon>Tunicata</taxon>
        <taxon>Appendicularia</taxon>
        <taxon>Copelata</taxon>
        <taxon>Oikopleuridae</taxon>
        <taxon>Oikopleura</taxon>
    </lineage>
</organism>
<evidence type="ECO:0000256" key="13">
    <source>
        <dbReference type="ARBA" id="ARBA00022989"/>
    </source>
</evidence>